<keyword evidence="5" id="KW-0368">Histidine biosynthesis</keyword>
<evidence type="ECO:0000313" key="12">
    <source>
        <dbReference type="EMBL" id="REG81779.1"/>
    </source>
</evidence>
<dbReference type="Gene3D" id="1.20.5.1300">
    <property type="match status" value="1"/>
</dbReference>
<accession>A0A3E0DJY8</accession>
<name>A0A3E0DJY8_9GAMM</name>
<comment type="similarity">
    <text evidence="1 5 6 11">Belongs to the histidinol dehydrogenase family.</text>
</comment>
<dbReference type="EMBL" id="QUNG01000012">
    <property type="protein sequence ID" value="REG81779.1"/>
    <property type="molecule type" value="Genomic_DNA"/>
</dbReference>
<comment type="function">
    <text evidence="5">Catalyzes the sequential NAD-dependent oxidations of L-histidinol to L-histidinaldehyde and then to L-histidine.</text>
</comment>
<dbReference type="PRINTS" id="PR00083">
    <property type="entry name" value="HOLDHDRGNASE"/>
</dbReference>
<dbReference type="Proteomes" id="UP000256542">
    <property type="component" value="Unassembled WGS sequence"/>
</dbReference>
<comment type="pathway">
    <text evidence="5">Amino-acid biosynthesis; L-histidine biosynthesis; L-histidine from 5-phospho-alpha-D-ribose 1-diphosphate: step 9/9.</text>
</comment>
<evidence type="ECO:0000256" key="8">
    <source>
        <dbReference type="PIRSR" id="PIRSR000099-2"/>
    </source>
</evidence>
<reference evidence="12 13" key="1">
    <citation type="submission" date="2018-08" db="EMBL/GenBank/DDBJ databases">
        <title>Genomic Encyclopedia of Type Strains, Phase III (KMG-III): the genomes of soil and plant-associated and newly described type strains.</title>
        <authorList>
            <person name="Whitman W."/>
        </authorList>
    </citation>
    <scope>NUCLEOTIDE SEQUENCE [LARGE SCALE GENOMIC DNA]</scope>
    <source>
        <strain evidence="12 13">CECT 7375</strain>
    </source>
</reference>
<dbReference type="GO" id="GO:0008270">
    <property type="term" value="F:zinc ion binding"/>
    <property type="evidence" value="ECO:0007669"/>
    <property type="project" value="UniProtKB-UniRule"/>
</dbReference>
<organism evidence="12 13">
    <name type="scientific">Marinomonas pollencensis</name>
    <dbReference type="NCBI Taxonomy" id="491954"/>
    <lineage>
        <taxon>Bacteria</taxon>
        <taxon>Pseudomonadati</taxon>
        <taxon>Pseudomonadota</taxon>
        <taxon>Gammaproteobacteria</taxon>
        <taxon>Oceanospirillales</taxon>
        <taxon>Oceanospirillaceae</taxon>
        <taxon>Marinomonas</taxon>
    </lineage>
</organism>
<evidence type="ECO:0000256" key="2">
    <source>
        <dbReference type="ARBA" id="ARBA00022723"/>
    </source>
</evidence>
<dbReference type="FunFam" id="3.40.50.1980:FF:000001">
    <property type="entry name" value="Histidinol dehydrogenase"/>
    <property type="match status" value="1"/>
</dbReference>
<feature type="binding site" evidence="5 9">
    <location>
        <position position="266"/>
    </location>
    <ligand>
        <name>substrate</name>
    </ligand>
</feature>
<keyword evidence="13" id="KW-1185">Reference proteome</keyword>
<dbReference type="FunFam" id="3.40.50.1980:FF:000026">
    <property type="entry name" value="Histidinol dehydrogenase"/>
    <property type="match status" value="1"/>
</dbReference>
<evidence type="ECO:0000256" key="5">
    <source>
        <dbReference type="HAMAP-Rule" id="MF_01024"/>
    </source>
</evidence>
<dbReference type="PIRSF" id="PIRSF000099">
    <property type="entry name" value="Histidinol_dh"/>
    <property type="match status" value="1"/>
</dbReference>
<evidence type="ECO:0000256" key="6">
    <source>
        <dbReference type="PIRNR" id="PIRNR000099"/>
    </source>
</evidence>
<dbReference type="EC" id="1.1.1.23" evidence="5"/>
<feature type="binding site" evidence="5 9">
    <location>
        <position position="263"/>
    </location>
    <ligand>
        <name>substrate</name>
    </ligand>
</feature>
<dbReference type="GO" id="GO:0051287">
    <property type="term" value="F:NAD binding"/>
    <property type="evidence" value="ECO:0007669"/>
    <property type="project" value="InterPro"/>
</dbReference>
<dbReference type="Pfam" id="PF00815">
    <property type="entry name" value="Histidinol_dh"/>
    <property type="match status" value="1"/>
</dbReference>
<gene>
    <name evidence="5" type="primary">hisD</name>
    <name evidence="12" type="ORF">DFP81_11229</name>
</gene>
<dbReference type="OrthoDB" id="9805269at2"/>
<dbReference type="AlphaFoldDB" id="A0A3E0DJY8"/>
<evidence type="ECO:0000256" key="10">
    <source>
        <dbReference type="PIRSR" id="PIRSR000099-4"/>
    </source>
</evidence>
<feature type="active site" description="Proton acceptor" evidence="5 7">
    <location>
        <position position="331"/>
    </location>
</feature>
<feature type="binding site" evidence="5 9">
    <location>
        <position position="365"/>
    </location>
    <ligand>
        <name>substrate</name>
    </ligand>
</feature>
<feature type="binding site" evidence="5 9">
    <location>
        <position position="419"/>
    </location>
    <ligand>
        <name>substrate</name>
    </ligand>
</feature>
<dbReference type="InterPro" id="IPR016161">
    <property type="entry name" value="Ald_DH/histidinol_DH"/>
</dbReference>
<dbReference type="PANTHER" id="PTHR21256:SF2">
    <property type="entry name" value="HISTIDINE BIOSYNTHESIS TRIFUNCTIONAL PROTEIN"/>
    <property type="match status" value="1"/>
</dbReference>
<evidence type="ECO:0000256" key="11">
    <source>
        <dbReference type="RuleBase" id="RU004175"/>
    </source>
</evidence>
<dbReference type="CDD" id="cd06572">
    <property type="entry name" value="Histidinol_dh"/>
    <property type="match status" value="1"/>
</dbReference>
<feature type="active site" description="Proton acceptor" evidence="5 7">
    <location>
        <position position="332"/>
    </location>
</feature>
<proteinExistence type="inferred from homology"/>
<comment type="caution">
    <text evidence="12">The sequence shown here is derived from an EMBL/GenBank/DDBJ whole genome shotgun (WGS) entry which is preliminary data.</text>
</comment>
<dbReference type="InterPro" id="IPR022695">
    <property type="entry name" value="Histidinol_DH_monofunct"/>
</dbReference>
<dbReference type="NCBIfam" id="TIGR00069">
    <property type="entry name" value="hisD"/>
    <property type="match status" value="1"/>
</dbReference>
<protein>
    <recommendedName>
        <fullName evidence="5">Histidinol dehydrogenase</fullName>
        <shortName evidence="5">HDH</shortName>
        <ecNumber evidence="5">1.1.1.23</ecNumber>
    </recommendedName>
</protein>
<keyword evidence="3 5" id="KW-0862">Zinc</keyword>
<keyword evidence="5" id="KW-0028">Amino-acid biosynthesis</keyword>
<evidence type="ECO:0000256" key="9">
    <source>
        <dbReference type="PIRSR" id="PIRSR000099-3"/>
    </source>
</evidence>
<evidence type="ECO:0000313" key="13">
    <source>
        <dbReference type="Proteomes" id="UP000256542"/>
    </source>
</evidence>
<dbReference type="UniPathway" id="UPA00031">
    <property type="reaction ID" value="UER00014"/>
</dbReference>
<evidence type="ECO:0000256" key="7">
    <source>
        <dbReference type="PIRSR" id="PIRSR000099-1"/>
    </source>
</evidence>
<keyword evidence="5 8" id="KW-0520">NAD</keyword>
<feature type="binding site" evidence="5 10">
    <location>
        <position position="266"/>
    </location>
    <ligand>
        <name>Zn(2+)</name>
        <dbReference type="ChEBI" id="CHEBI:29105"/>
    </ligand>
</feature>
<comment type="catalytic activity">
    <reaction evidence="5">
        <text>L-histidinol + 2 NAD(+) + H2O = L-histidine + 2 NADH + 3 H(+)</text>
        <dbReference type="Rhea" id="RHEA:20641"/>
        <dbReference type="ChEBI" id="CHEBI:15377"/>
        <dbReference type="ChEBI" id="CHEBI:15378"/>
        <dbReference type="ChEBI" id="CHEBI:57540"/>
        <dbReference type="ChEBI" id="CHEBI:57595"/>
        <dbReference type="ChEBI" id="CHEBI:57699"/>
        <dbReference type="ChEBI" id="CHEBI:57945"/>
        <dbReference type="EC" id="1.1.1.23"/>
    </reaction>
</comment>
<feature type="binding site" evidence="5 9">
    <location>
        <position position="241"/>
    </location>
    <ligand>
        <name>substrate</name>
    </ligand>
</feature>
<evidence type="ECO:0000256" key="1">
    <source>
        <dbReference type="ARBA" id="ARBA00010178"/>
    </source>
</evidence>
<feature type="binding site" evidence="5 9">
    <location>
        <position position="424"/>
    </location>
    <ligand>
        <name>substrate</name>
    </ligand>
</feature>
<dbReference type="PANTHER" id="PTHR21256">
    <property type="entry name" value="HISTIDINOL DEHYDROGENASE HDH"/>
    <property type="match status" value="1"/>
</dbReference>
<feature type="binding site" evidence="5 10">
    <location>
        <position position="365"/>
    </location>
    <ligand>
        <name>Zn(2+)</name>
        <dbReference type="ChEBI" id="CHEBI:29105"/>
    </ligand>
</feature>
<dbReference type="PROSITE" id="PS00611">
    <property type="entry name" value="HISOL_DEHYDROGENASE"/>
    <property type="match status" value="1"/>
</dbReference>
<feature type="binding site" evidence="5 10">
    <location>
        <position position="424"/>
    </location>
    <ligand>
        <name>Zn(2+)</name>
        <dbReference type="ChEBI" id="CHEBI:29105"/>
    </ligand>
</feature>
<dbReference type="RefSeq" id="WP_115898649.1">
    <property type="nucleotide sequence ID" value="NZ_QUNG01000012.1"/>
</dbReference>
<feature type="binding site" evidence="5 9">
    <location>
        <position position="332"/>
    </location>
    <ligand>
        <name>substrate</name>
    </ligand>
</feature>
<sequence>MKLNIREFTTQSEGFLAEFEALLAWDSVSDVTVQESVANIVTQVRKKGDQAVIEFTNRFDRRDVSAASELEISREEMAAAKLRVSDELVASLEAAAKRVNDYHEHQKQPSWQYQESNGTILGQKVTPLDRVGVYVPGGKAAYPSSVLMNVMPAKVAGVSEIIMVVPTPDGVVNDIVLAAAYIAGVDRVFTIGGAQAVAALAYGTETIPKVDKIVGPGNIFVATAKRMVFGAVGIDMIAGPSEILVVCDGKTNSDWIAMDLFSQAEHDEDAQSILISPDLDFIKAVKASMERLIETQSRNAIIQVSLENRGAFVHVKDMDEAMDIANIVAAEHLELSVDEPEKWAQKIRHAGAIFMGRHTPEALGDYCAGPNHVLPTSGTARFSSPLGVYDFQKRSSLINCSPQGASDLAKIASPLARGESLEAHAMSAEYRILADAVSAEKSAQEAKGE</sequence>
<comment type="cofactor">
    <cofactor evidence="5 10">
        <name>Zn(2+)</name>
        <dbReference type="ChEBI" id="CHEBI:29105"/>
    </cofactor>
    <text evidence="5 10">Binds 1 zinc ion per subunit.</text>
</comment>
<dbReference type="InterPro" id="IPR012131">
    <property type="entry name" value="Hstdl_DH"/>
</dbReference>
<feature type="binding site" evidence="5 8">
    <location>
        <position position="195"/>
    </location>
    <ligand>
        <name>NAD(+)</name>
        <dbReference type="ChEBI" id="CHEBI:57540"/>
    </ligand>
</feature>
<dbReference type="GO" id="GO:0005829">
    <property type="term" value="C:cytosol"/>
    <property type="evidence" value="ECO:0007669"/>
    <property type="project" value="TreeGrafter"/>
</dbReference>
<feature type="binding site" evidence="5 8">
    <location>
        <position position="218"/>
    </location>
    <ligand>
        <name>NAD(+)</name>
        <dbReference type="ChEBI" id="CHEBI:57540"/>
    </ligand>
</feature>
<dbReference type="Gene3D" id="3.40.50.1980">
    <property type="entry name" value="Nitrogenase molybdenum iron protein domain"/>
    <property type="match status" value="2"/>
</dbReference>
<dbReference type="InterPro" id="IPR001692">
    <property type="entry name" value="Histidinol_DH_CS"/>
</dbReference>
<evidence type="ECO:0000256" key="4">
    <source>
        <dbReference type="ARBA" id="ARBA00023002"/>
    </source>
</evidence>
<dbReference type="GO" id="GO:0000105">
    <property type="term" value="P:L-histidine biosynthetic process"/>
    <property type="evidence" value="ECO:0007669"/>
    <property type="project" value="UniProtKB-UniRule"/>
</dbReference>
<feature type="binding site" evidence="5 10">
    <location>
        <position position="263"/>
    </location>
    <ligand>
        <name>Zn(2+)</name>
        <dbReference type="ChEBI" id="CHEBI:29105"/>
    </ligand>
</feature>
<keyword evidence="4 5" id="KW-0560">Oxidoreductase</keyword>
<dbReference type="SUPFAM" id="SSF53720">
    <property type="entry name" value="ALDH-like"/>
    <property type="match status" value="1"/>
</dbReference>
<feature type="binding site" evidence="5 8">
    <location>
        <position position="134"/>
    </location>
    <ligand>
        <name>NAD(+)</name>
        <dbReference type="ChEBI" id="CHEBI:57540"/>
    </ligand>
</feature>
<dbReference type="HAMAP" id="MF_01024">
    <property type="entry name" value="HisD"/>
    <property type="match status" value="1"/>
</dbReference>
<dbReference type="GO" id="GO:0004399">
    <property type="term" value="F:histidinol dehydrogenase activity"/>
    <property type="evidence" value="ECO:0007669"/>
    <property type="project" value="UniProtKB-UniRule"/>
</dbReference>
<keyword evidence="2 5" id="KW-0479">Metal-binding</keyword>
<evidence type="ECO:0000256" key="3">
    <source>
        <dbReference type="ARBA" id="ARBA00022833"/>
    </source>
</evidence>